<comment type="caution">
    <text evidence="1">The sequence shown here is derived from an EMBL/GenBank/DDBJ whole genome shotgun (WGS) entry which is preliminary data.</text>
</comment>
<dbReference type="EMBL" id="JAIWYP010000006">
    <property type="protein sequence ID" value="KAH3808992.1"/>
    <property type="molecule type" value="Genomic_DNA"/>
</dbReference>
<reference evidence="1" key="1">
    <citation type="journal article" date="2019" name="bioRxiv">
        <title>The Genome of the Zebra Mussel, Dreissena polymorpha: A Resource for Invasive Species Research.</title>
        <authorList>
            <person name="McCartney M.A."/>
            <person name="Auch B."/>
            <person name="Kono T."/>
            <person name="Mallez S."/>
            <person name="Zhang Y."/>
            <person name="Obille A."/>
            <person name="Becker A."/>
            <person name="Abrahante J.E."/>
            <person name="Garbe J."/>
            <person name="Badalamenti J.P."/>
            <person name="Herman A."/>
            <person name="Mangelson H."/>
            <person name="Liachko I."/>
            <person name="Sullivan S."/>
            <person name="Sone E.D."/>
            <person name="Koren S."/>
            <person name="Silverstein K.A.T."/>
            <person name="Beckman K.B."/>
            <person name="Gohl D.M."/>
        </authorList>
    </citation>
    <scope>NUCLEOTIDE SEQUENCE</scope>
    <source>
        <strain evidence="1">Duluth1</strain>
        <tissue evidence="1">Whole animal</tissue>
    </source>
</reference>
<evidence type="ECO:0000313" key="1">
    <source>
        <dbReference type="EMBL" id="KAH3808992.1"/>
    </source>
</evidence>
<keyword evidence="2" id="KW-1185">Reference proteome</keyword>
<reference evidence="1" key="2">
    <citation type="submission" date="2020-11" db="EMBL/GenBank/DDBJ databases">
        <authorList>
            <person name="McCartney M.A."/>
            <person name="Auch B."/>
            <person name="Kono T."/>
            <person name="Mallez S."/>
            <person name="Becker A."/>
            <person name="Gohl D.M."/>
            <person name="Silverstein K.A.T."/>
            <person name="Koren S."/>
            <person name="Bechman K.B."/>
            <person name="Herman A."/>
            <person name="Abrahante J.E."/>
            <person name="Garbe J."/>
        </authorList>
    </citation>
    <scope>NUCLEOTIDE SEQUENCE</scope>
    <source>
        <strain evidence="1">Duluth1</strain>
        <tissue evidence="1">Whole animal</tissue>
    </source>
</reference>
<protein>
    <submittedName>
        <fullName evidence="1">Uncharacterized protein</fullName>
    </submittedName>
</protein>
<organism evidence="1 2">
    <name type="scientific">Dreissena polymorpha</name>
    <name type="common">Zebra mussel</name>
    <name type="synonym">Mytilus polymorpha</name>
    <dbReference type="NCBI Taxonomy" id="45954"/>
    <lineage>
        <taxon>Eukaryota</taxon>
        <taxon>Metazoa</taxon>
        <taxon>Spiralia</taxon>
        <taxon>Lophotrochozoa</taxon>
        <taxon>Mollusca</taxon>
        <taxon>Bivalvia</taxon>
        <taxon>Autobranchia</taxon>
        <taxon>Heteroconchia</taxon>
        <taxon>Euheterodonta</taxon>
        <taxon>Imparidentia</taxon>
        <taxon>Neoheterodontei</taxon>
        <taxon>Myida</taxon>
        <taxon>Dreissenoidea</taxon>
        <taxon>Dreissenidae</taxon>
        <taxon>Dreissena</taxon>
    </lineage>
</organism>
<evidence type="ECO:0000313" key="2">
    <source>
        <dbReference type="Proteomes" id="UP000828390"/>
    </source>
</evidence>
<proteinExistence type="predicted"/>
<dbReference type="Proteomes" id="UP000828390">
    <property type="component" value="Unassembled WGS sequence"/>
</dbReference>
<accession>A0A9D4G2L4</accession>
<sequence>MTSVFGLWTHFATQQATVGAETLAVNTTTPLSDTLESVAVRRDTHLPPQTLSLVRKCWIPFVPTSVIVEMRATFHTSIIILSCGILYRTTYLHIGRTTATWKIFVNVHRDINGP</sequence>
<gene>
    <name evidence="1" type="ORF">DPMN_137354</name>
</gene>
<name>A0A9D4G2L4_DREPO</name>
<dbReference type="AlphaFoldDB" id="A0A9D4G2L4"/>